<organism evidence="2 3">
    <name type="scientific">Mucilaginibacter ginkgonis</name>
    <dbReference type="NCBI Taxonomy" id="2682091"/>
    <lineage>
        <taxon>Bacteria</taxon>
        <taxon>Pseudomonadati</taxon>
        <taxon>Bacteroidota</taxon>
        <taxon>Sphingobacteriia</taxon>
        <taxon>Sphingobacteriales</taxon>
        <taxon>Sphingobacteriaceae</taxon>
        <taxon>Mucilaginibacter</taxon>
    </lineage>
</organism>
<dbReference type="EMBL" id="CP066775">
    <property type="protein sequence ID" value="QQL48901.1"/>
    <property type="molecule type" value="Genomic_DNA"/>
</dbReference>
<dbReference type="Pfam" id="PF01569">
    <property type="entry name" value="PAP2"/>
    <property type="match status" value="1"/>
</dbReference>
<sequence length="282" mass="31693">MKRQRLALFTAILFFCLQNVYAQVDTAKKNIADTIKKDLTTAPDTVKHLHSKGWTFIPPAVMLAYGASSFAIEPLRRLDRSIYQQANDHNFVVRSHIEDYFQYAPVVLTYGLNLVGIHGKNTFLDRTLLFVLSEGIASGTAFIVKHASHRLRPNNADYYSFPSGHTTNAFAEAEFMSQELGAKSWVYSAVGYGFATTTGIFRIYHQDHWFSDVVAGAGLGILSTKAAYLIYPYLRNHLTKAGREKERNKDLPNELKKQPKTSSILVPSYRDGNLGLSFSMQL</sequence>
<keyword evidence="3" id="KW-1185">Reference proteome</keyword>
<dbReference type="InterPro" id="IPR000326">
    <property type="entry name" value="PAP2/HPO"/>
</dbReference>
<dbReference type="KEGG" id="mgik:GO620_012015"/>
<gene>
    <name evidence="2" type="ORF">GO620_012015</name>
</gene>
<dbReference type="PANTHER" id="PTHR14969:SF13">
    <property type="entry name" value="AT30094P"/>
    <property type="match status" value="1"/>
</dbReference>
<dbReference type="SUPFAM" id="SSF48317">
    <property type="entry name" value="Acid phosphatase/Vanadium-dependent haloperoxidase"/>
    <property type="match status" value="1"/>
</dbReference>
<dbReference type="InterPro" id="IPR036938">
    <property type="entry name" value="PAP2/HPO_sf"/>
</dbReference>
<feature type="domain" description="Phosphatidic acid phosphatase type 2/haloperoxidase" evidence="1">
    <location>
        <begin position="127"/>
        <end position="228"/>
    </location>
</feature>
<dbReference type="RefSeq" id="WP_157525602.1">
    <property type="nucleotide sequence ID" value="NZ_CP066775.1"/>
</dbReference>
<dbReference type="Proteomes" id="UP000429232">
    <property type="component" value="Chromosome"/>
</dbReference>
<evidence type="ECO:0000313" key="3">
    <source>
        <dbReference type="Proteomes" id="UP000429232"/>
    </source>
</evidence>
<protein>
    <submittedName>
        <fullName evidence="2">Phosphatase PAP2 family protein</fullName>
    </submittedName>
</protein>
<proteinExistence type="predicted"/>
<evidence type="ECO:0000259" key="1">
    <source>
        <dbReference type="SMART" id="SM00014"/>
    </source>
</evidence>
<dbReference type="AlphaFoldDB" id="A0A6I4I061"/>
<evidence type="ECO:0000313" key="2">
    <source>
        <dbReference type="EMBL" id="QQL48901.1"/>
    </source>
</evidence>
<dbReference type="Gene3D" id="1.20.144.10">
    <property type="entry name" value="Phosphatidic acid phosphatase type 2/haloperoxidase"/>
    <property type="match status" value="1"/>
</dbReference>
<name>A0A6I4I061_9SPHI</name>
<reference evidence="2 3" key="1">
    <citation type="submission" date="2020-12" db="EMBL/GenBank/DDBJ databases">
        <title>HMF7856_wgs.fasta genome submission.</title>
        <authorList>
            <person name="Kang H."/>
            <person name="Kim H."/>
            <person name="Joh K."/>
        </authorList>
    </citation>
    <scope>NUCLEOTIDE SEQUENCE [LARGE SCALE GENOMIC DNA]</scope>
    <source>
        <strain evidence="2 3">HMF7856</strain>
    </source>
</reference>
<dbReference type="CDD" id="cd03394">
    <property type="entry name" value="PAP2_like_5"/>
    <property type="match status" value="1"/>
</dbReference>
<accession>A0A6I4I061</accession>
<dbReference type="PANTHER" id="PTHR14969">
    <property type="entry name" value="SPHINGOSINE-1-PHOSPHATE PHOSPHOHYDROLASE"/>
    <property type="match status" value="1"/>
</dbReference>
<dbReference type="SMART" id="SM00014">
    <property type="entry name" value="acidPPc"/>
    <property type="match status" value="1"/>
</dbReference>